<dbReference type="InParanoid" id="A0A1Y2M6X0"/>
<dbReference type="PANTHER" id="PTHR12415">
    <property type="entry name" value="TYROSYL-DNA PHOSPHODIESTERASE 1"/>
    <property type="match status" value="1"/>
</dbReference>
<feature type="active site" description="Proton donor/acceptor" evidence="1">
    <location>
        <position position="489"/>
    </location>
</feature>
<evidence type="ECO:0000256" key="3">
    <source>
        <dbReference type="PIRSR" id="PIRSR610347-3"/>
    </source>
</evidence>
<feature type="binding site" evidence="2">
    <location>
        <position position="491"/>
    </location>
    <ligand>
        <name>substrate</name>
    </ligand>
</feature>
<evidence type="ECO:0008006" key="7">
    <source>
        <dbReference type="Google" id="ProtNLM"/>
    </source>
</evidence>
<dbReference type="Gene3D" id="3.30.870.10">
    <property type="entry name" value="Endonuclease Chain A"/>
    <property type="match status" value="2"/>
</dbReference>
<dbReference type="InterPro" id="IPR010347">
    <property type="entry name" value="Tdp1"/>
</dbReference>
<feature type="region of interest" description="Disordered" evidence="4">
    <location>
        <begin position="117"/>
        <end position="161"/>
    </location>
</feature>
<dbReference type="PANTHER" id="PTHR12415:SF4">
    <property type="entry name" value="TYROSYL-DNA PHOSPHODIESTERASE DOMAIN-CONTAINING PROTEIN"/>
    <property type="match status" value="1"/>
</dbReference>
<dbReference type="GO" id="GO:0005634">
    <property type="term" value="C:nucleus"/>
    <property type="evidence" value="ECO:0007669"/>
    <property type="project" value="InterPro"/>
</dbReference>
<gene>
    <name evidence="5" type="ORF">B5807_03095</name>
</gene>
<evidence type="ECO:0000313" key="6">
    <source>
        <dbReference type="Proteomes" id="UP000193240"/>
    </source>
</evidence>
<evidence type="ECO:0000256" key="2">
    <source>
        <dbReference type="PIRSR" id="PIRSR610347-2"/>
    </source>
</evidence>
<feature type="compositionally biased region" description="Acidic residues" evidence="4">
    <location>
        <begin position="35"/>
        <end position="44"/>
    </location>
</feature>
<dbReference type="Proteomes" id="UP000193240">
    <property type="component" value="Unassembled WGS sequence"/>
</dbReference>
<feature type="compositionally biased region" description="Polar residues" evidence="4">
    <location>
        <begin position="18"/>
        <end position="30"/>
    </location>
</feature>
<dbReference type="SUPFAM" id="SSF56024">
    <property type="entry name" value="Phospholipase D/nuclease"/>
    <property type="match status" value="2"/>
</dbReference>
<feature type="active site" description="Nucleophile" evidence="1">
    <location>
        <position position="258"/>
    </location>
</feature>
<dbReference type="OMA" id="FPPMDGQ"/>
<proteinExistence type="predicted"/>
<dbReference type="SMART" id="SM00726">
    <property type="entry name" value="UIM"/>
    <property type="match status" value="2"/>
</dbReference>
<evidence type="ECO:0000313" key="5">
    <source>
        <dbReference type="EMBL" id="OSS51846.1"/>
    </source>
</evidence>
<dbReference type="GO" id="GO:0003690">
    <property type="term" value="F:double-stranded DNA binding"/>
    <property type="evidence" value="ECO:0007669"/>
    <property type="project" value="TreeGrafter"/>
</dbReference>
<dbReference type="GO" id="GO:0017005">
    <property type="term" value="F:3'-tyrosyl-DNA phosphodiesterase activity"/>
    <property type="evidence" value="ECO:0007669"/>
    <property type="project" value="TreeGrafter"/>
</dbReference>
<reference evidence="5 6" key="1">
    <citation type="journal article" date="2017" name="Genome Announc.">
        <title>Genome sequence of the saprophytic ascomycete Epicoccum nigrum ICMP 19927 strain isolated from New Zealand.</title>
        <authorList>
            <person name="Fokin M."/>
            <person name="Fleetwood D."/>
            <person name="Weir B.S."/>
            <person name="Villas-Boas S.G."/>
        </authorList>
    </citation>
    <scope>NUCLEOTIDE SEQUENCE [LARGE SCALE GENOMIC DNA]</scope>
    <source>
        <strain evidence="5 6">ICMP 19927</strain>
    </source>
</reference>
<keyword evidence="6" id="KW-1185">Reference proteome</keyword>
<name>A0A1Y2M6X0_EPING</name>
<dbReference type="Pfam" id="PF06087">
    <property type="entry name" value="Tyr-DNA_phospho"/>
    <property type="match status" value="1"/>
</dbReference>
<feature type="site" description="Interaction with DNA" evidence="3">
    <location>
        <position position="516"/>
    </location>
</feature>
<dbReference type="STRING" id="105696.A0A1Y2M6X0"/>
<dbReference type="PROSITE" id="PS50330">
    <property type="entry name" value="UIM"/>
    <property type="match status" value="1"/>
</dbReference>
<dbReference type="Pfam" id="PF02809">
    <property type="entry name" value="UIM"/>
    <property type="match status" value="2"/>
</dbReference>
<evidence type="ECO:0000256" key="4">
    <source>
        <dbReference type="SAM" id="MobiDB-lite"/>
    </source>
</evidence>
<feature type="binding site" evidence="2">
    <location>
        <position position="260"/>
    </location>
    <ligand>
        <name>substrate</name>
    </ligand>
</feature>
<sequence>MASSDDDEDLKLALALSMQHSPANTSTNKTVVDLTSDDEGEDSDKELKQAIALSLQEATQPMTGAAPATTDQQLSSVDTTSLAELTAQNVLTSALPSKSTPFVMDRKAMEAERLQRLAERKRKRTASPDRPQKQTLKATESVIAGRSTSSPSQPDSVLQFPDGTIKRTYAAGYPRTDDITIDEVLQAPTVRIAVISSFQWDAEWMSRKLSHLKVKQHWVMNVRDAETQARYRRDLAASGTPNLRMHFPPMNPAVGIAHSKYMLLVGEQKMRVVVSTANMEPVYWGEMVNNWQPGVLENTVFLIDLPRRPDGAVGSVEDLPPFGQELVHFLEAQQLDPLIIKGVLKFDFSRTAHLAFVHSIGVPSDTASHPTGLPSLAKAIQTLSLSQPAHIQLDYATSSLGALSPTFLQRIHSAARGVPFTPQTPTAPTPHAPRNLRIHYPTAATIAASTGGPRCAGVVSLRKAHYASPSFPAACLRDHVSTRRGIISHNKLLFARGRREDGQPFAWVYVGSANASEAAWGAQKVLKNGQLGKLAVRNWECGVVMAVPGGRLAGLGEGEGEAPPMSVFEGTVEVPFRCPGEKYEGRMPWVQDS</sequence>
<dbReference type="EMBL" id="KZ107840">
    <property type="protein sequence ID" value="OSS51846.1"/>
    <property type="molecule type" value="Genomic_DNA"/>
</dbReference>
<evidence type="ECO:0000256" key="1">
    <source>
        <dbReference type="PIRSR" id="PIRSR610347-1"/>
    </source>
</evidence>
<organism evidence="5 6">
    <name type="scientific">Epicoccum nigrum</name>
    <name type="common">Soil fungus</name>
    <name type="synonym">Epicoccum purpurascens</name>
    <dbReference type="NCBI Taxonomy" id="105696"/>
    <lineage>
        <taxon>Eukaryota</taxon>
        <taxon>Fungi</taxon>
        <taxon>Dikarya</taxon>
        <taxon>Ascomycota</taxon>
        <taxon>Pezizomycotina</taxon>
        <taxon>Dothideomycetes</taxon>
        <taxon>Pleosporomycetidae</taxon>
        <taxon>Pleosporales</taxon>
        <taxon>Pleosporineae</taxon>
        <taxon>Didymellaceae</taxon>
        <taxon>Epicoccum</taxon>
    </lineage>
</organism>
<dbReference type="GO" id="GO:0006281">
    <property type="term" value="P:DNA repair"/>
    <property type="evidence" value="ECO:0007669"/>
    <property type="project" value="InterPro"/>
</dbReference>
<protein>
    <recommendedName>
        <fullName evidence="7">PLD phosphodiesterase domain-containing protein</fullName>
    </recommendedName>
</protein>
<dbReference type="CDD" id="cd09122">
    <property type="entry name" value="PLDc_Tdp1_1"/>
    <property type="match status" value="1"/>
</dbReference>
<dbReference type="AlphaFoldDB" id="A0A1Y2M6X0"/>
<dbReference type="Gene3D" id="6.10.140.100">
    <property type="match status" value="1"/>
</dbReference>
<dbReference type="GO" id="GO:0003697">
    <property type="term" value="F:single-stranded DNA binding"/>
    <property type="evidence" value="ECO:0007669"/>
    <property type="project" value="TreeGrafter"/>
</dbReference>
<feature type="compositionally biased region" description="Polar residues" evidence="4">
    <location>
        <begin position="146"/>
        <end position="156"/>
    </location>
</feature>
<dbReference type="InterPro" id="IPR003903">
    <property type="entry name" value="UIM_dom"/>
</dbReference>
<accession>A0A1Y2M6X0</accession>
<feature type="region of interest" description="Disordered" evidence="4">
    <location>
        <begin position="17"/>
        <end position="45"/>
    </location>
</feature>